<sequence length="171" mass="19449">MSTAPSRSIIIRDDRFCSRSLFSCFYRNRICLRASPVSRSGTVLLNVLPFANKGDEEPKKKDERRGGMCIMMNKLWMNEGIWSERVVLFSHKATRELLATDFIISNIGQVTEKIPELGSPLQATAPCQRMDFKHNRFNVHLTPLNVGPSVAQEIEPAICWSQVRDHDLEDA</sequence>
<evidence type="ECO:0000313" key="2">
    <source>
        <dbReference type="Proteomes" id="UP000887159"/>
    </source>
</evidence>
<gene>
    <name evidence="1" type="ORF">TNCV_2067981</name>
</gene>
<organism evidence="1 2">
    <name type="scientific">Trichonephila clavipes</name>
    <name type="common">Golden silk orbweaver</name>
    <name type="synonym">Nephila clavipes</name>
    <dbReference type="NCBI Taxonomy" id="2585209"/>
    <lineage>
        <taxon>Eukaryota</taxon>
        <taxon>Metazoa</taxon>
        <taxon>Ecdysozoa</taxon>
        <taxon>Arthropoda</taxon>
        <taxon>Chelicerata</taxon>
        <taxon>Arachnida</taxon>
        <taxon>Araneae</taxon>
        <taxon>Araneomorphae</taxon>
        <taxon>Entelegynae</taxon>
        <taxon>Araneoidea</taxon>
        <taxon>Nephilidae</taxon>
        <taxon>Trichonephila</taxon>
    </lineage>
</organism>
<comment type="caution">
    <text evidence="1">The sequence shown here is derived from an EMBL/GenBank/DDBJ whole genome shotgun (WGS) entry which is preliminary data.</text>
</comment>
<evidence type="ECO:0000313" key="1">
    <source>
        <dbReference type="EMBL" id="GFY27177.1"/>
    </source>
</evidence>
<name>A0A8X6W352_TRICX</name>
<protein>
    <submittedName>
        <fullName evidence="1">Uncharacterized protein</fullName>
    </submittedName>
</protein>
<accession>A0A8X6W352</accession>
<reference evidence="1" key="1">
    <citation type="submission" date="2020-08" db="EMBL/GenBank/DDBJ databases">
        <title>Multicomponent nature underlies the extraordinary mechanical properties of spider dragline silk.</title>
        <authorList>
            <person name="Kono N."/>
            <person name="Nakamura H."/>
            <person name="Mori M."/>
            <person name="Yoshida Y."/>
            <person name="Ohtoshi R."/>
            <person name="Malay A.D."/>
            <person name="Moran D.A.P."/>
            <person name="Tomita M."/>
            <person name="Numata K."/>
            <person name="Arakawa K."/>
        </authorList>
    </citation>
    <scope>NUCLEOTIDE SEQUENCE</scope>
</reference>
<dbReference type="EMBL" id="BMAU01021379">
    <property type="protein sequence ID" value="GFY27177.1"/>
    <property type="molecule type" value="Genomic_DNA"/>
</dbReference>
<dbReference type="Proteomes" id="UP000887159">
    <property type="component" value="Unassembled WGS sequence"/>
</dbReference>
<dbReference type="AlphaFoldDB" id="A0A8X6W352"/>
<keyword evidence="2" id="KW-1185">Reference proteome</keyword>
<proteinExistence type="predicted"/>